<keyword evidence="1" id="KW-1133">Transmembrane helix</keyword>
<evidence type="ECO:0000313" key="3">
    <source>
        <dbReference type="Proteomes" id="UP000077266"/>
    </source>
</evidence>
<sequence length="159" mass="17202">MDGSAAFMLHESDGFRVALISLEVIAFTLVLLLLGVTLLYHIHRHPVINAMLVSMALHVAVFVWPGIYDKRLKREVARHTTLATATPLAMFCAADAVLVRYMQVVLAAFSVCLMVVSACTSRCQSILTIPGCPPSCAPSIASRSSRRNAWDQPAAPAPL</sequence>
<name>A0A165ZZ98_EXIGL</name>
<dbReference type="OrthoDB" id="2745223at2759"/>
<feature type="transmembrane region" description="Helical" evidence="1">
    <location>
        <begin position="17"/>
        <end position="40"/>
    </location>
</feature>
<feature type="transmembrane region" description="Helical" evidence="1">
    <location>
        <begin position="88"/>
        <end position="116"/>
    </location>
</feature>
<reference evidence="2 3" key="1">
    <citation type="journal article" date="2016" name="Mol. Biol. Evol.">
        <title>Comparative Genomics of Early-Diverging Mushroom-Forming Fungi Provides Insights into the Origins of Lignocellulose Decay Capabilities.</title>
        <authorList>
            <person name="Nagy L.G."/>
            <person name="Riley R."/>
            <person name="Tritt A."/>
            <person name="Adam C."/>
            <person name="Daum C."/>
            <person name="Floudas D."/>
            <person name="Sun H."/>
            <person name="Yadav J.S."/>
            <person name="Pangilinan J."/>
            <person name="Larsson K.H."/>
            <person name="Matsuura K."/>
            <person name="Barry K."/>
            <person name="Labutti K."/>
            <person name="Kuo R."/>
            <person name="Ohm R.A."/>
            <person name="Bhattacharya S.S."/>
            <person name="Shirouzu T."/>
            <person name="Yoshinaga Y."/>
            <person name="Martin F.M."/>
            <person name="Grigoriev I.V."/>
            <person name="Hibbett D.S."/>
        </authorList>
    </citation>
    <scope>NUCLEOTIDE SEQUENCE [LARGE SCALE GENOMIC DNA]</scope>
    <source>
        <strain evidence="2 3">HHB12029</strain>
    </source>
</reference>
<dbReference type="EMBL" id="KV426136">
    <property type="protein sequence ID" value="KZV87079.1"/>
    <property type="molecule type" value="Genomic_DNA"/>
</dbReference>
<dbReference type="InParanoid" id="A0A165ZZ98"/>
<evidence type="ECO:0000256" key="1">
    <source>
        <dbReference type="SAM" id="Phobius"/>
    </source>
</evidence>
<organism evidence="2 3">
    <name type="scientific">Exidia glandulosa HHB12029</name>
    <dbReference type="NCBI Taxonomy" id="1314781"/>
    <lineage>
        <taxon>Eukaryota</taxon>
        <taxon>Fungi</taxon>
        <taxon>Dikarya</taxon>
        <taxon>Basidiomycota</taxon>
        <taxon>Agaricomycotina</taxon>
        <taxon>Agaricomycetes</taxon>
        <taxon>Auriculariales</taxon>
        <taxon>Exidiaceae</taxon>
        <taxon>Exidia</taxon>
    </lineage>
</organism>
<gene>
    <name evidence="2" type="ORF">EXIGLDRAFT_210640</name>
</gene>
<evidence type="ECO:0000313" key="2">
    <source>
        <dbReference type="EMBL" id="KZV87079.1"/>
    </source>
</evidence>
<keyword evidence="3" id="KW-1185">Reference proteome</keyword>
<keyword evidence="1" id="KW-0472">Membrane</keyword>
<proteinExistence type="predicted"/>
<feature type="transmembrane region" description="Helical" evidence="1">
    <location>
        <begin position="47"/>
        <end position="68"/>
    </location>
</feature>
<accession>A0A165ZZ98</accession>
<keyword evidence="1" id="KW-0812">Transmembrane</keyword>
<dbReference type="Proteomes" id="UP000077266">
    <property type="component" value="Unassembled WGS sequence"/>
</dbReference>
<protein>
    <submittedName>
        <fullName evidence="2">Uncharacterized protein</fullName>
    </submittedName>
</protein>
<dbReference type="AlphaFoldDB" id="A0A165ZZ98"/>